<evidence type="ECO:0000256" key="1">
    <source>
        <dbReference type="ARBA" id="ARBA00022441"/>
    </source>
</evidence>
<comment type="function">
    <text evidence="3">Rab9 effector required for endosome to trans-Golgi network (TGN) transport.</text>
</comment>
<dbReference type="InterPro" id="IPR029327">
    <property type="entry name" value="HAUS4"/>
</dbReference>
<evidence type="ECO:0000256" key="4">
    <source>
        <dbReference type="ARBA" id="ARBA00039295"/>
    </source>
</evidence>
<evidence type="ECO:0000256" key="3">
    <source>
        <dbReference type="ARBA" id="ARBA00037224"/>
    </source>
</evidence>
<protein>
    <recommendedName>
        <fullName evidence="4">Rab9 effector protein with kelch motifs</fullName>
    </recommendedName>
</protein>
<organism evidence="5 6">
    <name type="scientific">Synaphobranchus kaupii</name>
    <name type="common">Kaup's arrowtooth eel</name>
    <dbReference type="NCBI Taxonomy" id="118154"/>
    <lineage>
        <taxon>Eukaryota</taxon>
        <taxon>Metazoa</taxon>
        <taxon>Chordata</taxon>
        <taxon>Craniata</taxon>
        <taxon>Vertebrata</taxon>
        <taxon>Euteleostomi</taxon>
        <taxon>Actinopterygii</taxon>
        <taxon>Neopterygii</taxon>
        <taxon>Teleostei</taxon>
        <taxon>Anguilliformes</taxon>
        <taxon>Synaphobranchidae</taxon>
        <taxon>Synaphobranchus</taxon>
    </lineage>
</organism>
<dbReference type="PRINTS" id="PR02090">
    <property type="entry name" value="HAUSAUGMINL4"/>
</dbReference>
<dbReference type="GO" id="GO:0070652">
    <property type="term" value="C:HAUS complex"/>
    <property type="evidence" value="ECO:0007669"/>
    <property type="project" value="InterPro"/>
</dbReference>
<dbReference type="Proteomes" id="UP001152622">
    <property type="component" value="Chromosome 11"/>
</dbReference>
<dbReference type="InterPro" id="IPR015915">
    <property type="entry name" value="Kelch-typ_b-propeller"/>
</dbReference>
<sequence length="734" mass="82544">MEFLPILEPEDKPRDSIWYAVVPRGGGPGVSVGHTCTYIPGKDEGKGKILIVGGANPNGSFSESHVLDLDSHEWDIPEWGGLLARYEHCSFVPESSPCSLWVFAGAQQSGNRNCIQALHMEGNGSWRSVQVTGSPPSARTYHTNSACVGDRLFVFSGGDTGAMPVSDLQLHIFDSVSLTWLKPEMQGRPPSPRHGHMVAAVGSKLYIHGGLAGEKFHSDMHCLDTTTLKWERVRAKGDIPGGVAAHSAMTLGKSIYIFGGMTPDGATNCMYRFHTDRQRWTLLKFEGDLPPNRLDHSMCVVPWRVRTEECGVGDQVSEPETVSLCFIFGGMDTHGRKLRVGSLWKRALWEGWKECAMAVGPDSVISVHPLGQGDDIHQQVLASFPLCQLTEEDLDQNPLFCRLLASLSRHVDHTGLGLSLRRELEKAEQELQVQRLGWLRSESLFQLLREMIQEHCVRKHHSSTTAEDDKFYETLEQCLLVAQCVRQLDPSSTVGQDQPHLLGLSAQHVLGLMPPEQDVRCMKHRLLIELEKPMKEKCLAILSYYQPDYATHRLPSCTENESEGLKSLKLSRLPETLESESKRAESFREKYKESAALLQRQTHCYLSEILGCVQILQSIILDHRLKAQKELDVKKVEYLDAKCQIIIRKIRVEMLELQLDTYMPETITAHRKIRGMLDCELSAARAEKQSTESMLSSFEILGQAFEALVEEYSRLRQEIDNKSWALKEFSQHSH</sequence>
<dbReference type="AlphaFoldDB" id="A0A9Q1IP40"/>
<keyword evidence="2" id="KW-0677">Repeat</keyword>
<reference evidence="5" key="1">
    <citation type="journal article" date="2023" name="Science">
        <title>Genome structures resolve the early diversification of teleost fishes.</title>
        <authorList>
            <person name="Parey E."/>
            <person name="Louis A."/>
            <person name="Montfort J."/>
            <person name="Bouchez O."/>
            <person name="Roques C."/>
            <person name="Iampietro C."/>
            <person name="Lluch J."/>
            <person name="Castinel A."/>
            <person name="Donnadieu C."/>
            <person name="Desvignes T."/>
            <person name="Floi Bucao C."/>
            <person name="Jouanno E."/>
            <person name="Wen M."/>
            <person name="Mejri S."/>
            <person name="Dirks R."/>
            <person name="Jansen H."/>
            <person name="Henkel C."/>
            <person name="Chen W.J."/>
            <person name="Zahm M."/>
            <person name="Cabau C."/>
            <person name="Klopp C."/>
            <person name="Thompson A.W."/>
            <person name="Robinson-Rechavi M."/>
            <person name="Braasch I."/>
            <person name="Lecointre G."/>
            <person name="Bobe J."/>
            <person name="Postlethwait J.H."/>
            <person name="Berthelot C."/>
            <person name="Roest Crollius H."/>
            <person name="Guiguen Y."/>
        </authorList>
    </citation>
    <scope>NUCLEOTIDE SEQUENCE</scope>
    <source>
        <strain evidence="5">WJC10195</strain>
    </source>
</reference>
<dbReference type="SUPFAM" id="SSF50965">
    <property type="entry name" value="Galactose oxidase, central domain"/>
    <property type="match status" value="1"/>
</dbReference>
<dbReference type="GO" id="GO:0051225">
    <property type="term" value="P:spindle assembly"/>
    <property type="evidence" value="ECO:0007669"/>
    <property type="project" value="InterPro"/>
</dbReference>
<dbReference type="Gene3D" id="2.120.10.80">
    <property type="entry name" value="Kelch-type beta propeller"/>
    <property type="match status" value="2"/>
</dbReference>
<comment type="caution">
    <text evidence="5">The sequence shown here is derived from an EMBL/GenBank/DDBJ whole genome shotgun (WGS) entry which is preliminary data.</text>
</comment>
<evidence type="ECO:0000256" key="2">
    <source>
        <dbReference type="ARBA" id="ARBA00022737"/>
    </source>
</evidence>
<dbReference type="Pfam" id="PF24681">
    <property type="entry name" value="Kelch_KLHDC2_KLHL20_DRC7"/>
    <property type="match status" value="1"/>
</dbReference>
<gene>
    <name evidence="5" type="ORF">SKAU_G00282090</name>
</gene>
<dbReference type="InterPro" id="IPR011043">
    <property type="entry name" value="Gal_Oxase/kelch_b-propeller"/>
</dbReference>
<dbReference type="OrthoDB" id="10251809at2759"/>
<dbReference type="Pfam" id="PF14735">
    <property type="entry name" value="HAUS4"/>
    <property type="match status" value="1"/>
</dbReference>
<keyword evidence="6" id="KW-1185">Reference proteome</keyword>
<proteinExistence type="predicted"/>
<evidence type="ECO:0000313" key="5">
    <source>
        <dbReference type="EMBL" id="KAJ8346808.1"/>
    </source>
</evidence>
<dbReference type="InterPro" id="IPR052124">
    <property type="entry name" value="Rab9_kelch_effector"/>
</dbReference>
<accession>A0A9Q1IP40</accession>
<dbReference type="PANTHER" id="PTHR46647:SF1">
    <property type="entry name" value="RAB9 EFFECTOR PROTEIN WITH KELCH MOTIFS"/>
    <property type="match status" value="1"/>
</dbReference>
<keyword evidence="1" id="KW-0880">Kelch repeat</keyword>
<dbReference type="InterPro" id="IPR026214">
    <property type="entry name" value="HAUS4_met"/>
</dbReference>
<dbReference type="GO" id="GO:0007098">
    <property type="term" value="P:centrosome cycle"/>
    <property type="evidence" value="ECO:0007669"/>
    <property type="project" value="InterPro"/>
</dbReference>
<dbReference type="EMBL" id="JAINUF010000011">
    <property type="protein sequence ID" value="KAJ8346808.1"/>
    <property type="molecule type" value="Genomic_DNA"/>
</dbReference>
<name>A0A9Q1IP40_SYNKA</name>
<dbReference type="PANTHER" id="PTHR46647">
    <property type="entry name" value="RAB9 EFFECTOR PROTEIN WITH KELCH MOTIFS"/>
    <property type="match status" value="1"/>
</dbReference>
<evidence type="ECO:0000313" key="6">
    <source>
        <dbReference type="Proteomes" id="UP001152622"/>
    </source>
</evidence>